<gene>
    <name evidence="1" type="ORF">IE53DRAFT_61261</name>
</gene>
<dbReference type="Proteomes" id="UP000245626">
    <property type="component" value="Unassembled WGS sequence"/>
</dbReference>
<accession>A0ACD0NZB3</accession>
<evidence type="ECO:0000313" key="2">
    <source>
        <dbReference type="Proteomes" id="UP000245626"/>
    </source>
</evidence>
<organism evidence="1 2">
    <name type="scientific">Violaceomyces palustris</name>
    <dbReference type="NCBI Taxonomy" id="1673888"/>
    <lineage>
        <taxon>Eukaryota</taxon>
        <taxon>Fungi</taxon>
        <taxon>Dikarya</taxon>
        <taxon>Basidiomycota</taxon>
        <taxon>Ustilaginomycotina</taxon>
        <taxon>Ustilaginomycetes</taxon>
        <taxon>Violaceomycetales</taxon>
        <taxon>Violaceomycetaceae</taxon>
        <taxon>Violaceomyces</taxon>
    </lineage>
</organism>
<evidence type="ECO:0000313" key="1">
    <source>
        <dbReference type="EMBL" id="PWN51164.1"/>
    </source>
</evidence>
<sequence length="1408" mass="152095">MLSSDVCGTTPRPRPPASRRPSSQHPSVQARVAAGQRSSSISSSLNPDRIKPPVAPDIERSYSDPTPGGDSRMDNDLDLDLPEDLTAALERNASKWPGLRAARGPDFGNWKDDMGDHLPGATNHPDKASAECLGTNQHQTKPSFASACVALTVSEKVLSMEKATQDCHNPIQVTEVEDSSVLEHDEEGAGLGEPEDEDVLDTSLDRDWVGALGRDELEALLMQANQVIKERERDLGIAAAIGKALLEKNISLRSKHHGIMHRIASSTSIFMGDDSIASTHQAAPPRHPPYSPPTTDIDITSQSGHSRSNSVDDDTPIASAHEEDYFKGAALDNSTASKTSTLAGLPASPVAKKASRDFESNTYRNRHSPSVQSPSRQPWSPSSAGLIASQPASPSESIVSYSRVSKYDSERKGSKTSRSRPSMTFIQAAEAQRQLASLSEQNEALLQQLSELQSEAERAKKEGGKKLKRLNQEIGGLKAELEAATKRNDELEVTGGGAEDGDESGLSHPAGRSRRKPWQRRSNLDSIWSSTSRMGTPGRIVRPTNADDEHALPDSEASLRSNLREVGLPESSSSTAAISEMRSSASTLESMLGYAPGHSEGERALVAQLLAKIKELEDTNAAMAREGTEMDGKLGRAMEEGERLKDAYEAVEHAGGVASDDDDDDDNDHGDGQELSHEGRNNLDERPKMPSQPASPDSGSLAGLSPASIRGRRAPGNRYIIEGKRTIKAALRKERREARLVTQDAGISRSSTEGSLASLTSSATSSPRLGSKSPYLTVGTGRPRIRITPSIEDLGARRQAQDEVVSGPGTGRKEDWEDVASPIPSSFVPSKDSLRPSDALKLAARDRSLSPTANRSSRSKARKGGLSSLFDQRGSYDFDPSTSPTPLRTSTRYDMLTGQAGDGGLTPSSSYDALDGDCGGESETADLSMRSVGLISLPNYGTVTSLVGFRDPSFASRARTLGSELGSVLGEEERYAESEGDDTASTFKGRQSTLLSERALNSPARGRRPSERPTASLGRLVDDEEDEPSDDIDMVLSQSFSSHTGSILGSAMAIHDTDAALIATFSKETDGEWNAGEDLVEKGRLKDMEEPRLEQFDLMGRAADRLPVQWADDDDFGRPMTESEARRIGLLEAPPRTAANKPSLLSLAWVRKKQAEDGKGKAPLAPHGRLLSIEDGGQLIERAKLSELLRRKRIDALGYHGGRNMDSDVDDAYEGLSFESEVTARAMAISPARRRRQGSVMKSRGWDRKGKGKTVEPLSPVSPGQVVRGSRRQNDAYDDSIRLGSLSSSRRGQGTPKRVTDASQGRTGEQDEADSSSSDFELLEVDQVKQRPNRSGTDYYPVSLRARYRPDMVRRRMQHASADAITWITTWVTFTAVVVLAFVVAVKRGPEPVLGNPARSGRRARISN</sequence>
<dbReference type="EMBL" id="KZ819865">
    <property type="protein sequence ID" value="PWN51164.1"/>
    <property type="molecule type" value="Genomic_DNA"/>
</dbReference>
<proteinExistence type="predicted"/>
<protein>
    <submittedName>
        <fullName evidence="1">Uncharacterized protein</fullName>
    </submittedName>
</protein>
<keyword evidence="2" id="KW-1185">Reference proteome</keyword>
<name>A0ACD0NZB3_9BASI</name>
<reference evidence="1 2" key="1">
    <citation type="journal article" date="2018" name="Mol. Biol. Evol.">
        <title>Broad Genomic Sampling Reveals a Smut Pathogenic Ancestry of the Fungal Clade Ustilaginomycotina.</title>
        <authorList>
            <person name="Kijpornyongpan T."/>
            <person name="Mondo S.J."/>
            <person name="Barry K."/>
            <person name="Sandor L."/>
            <person name="Lee J."/>
            <person name="Lipzen A."/>
            <person name="Pangilinan J."/>
            <person name="LaButti K."/>
            <person name="Hainaut M."/>
            <person name="Henrissat B."/>
            <person name="Grigoriev I.V."/>
            <person name="Spatafora J.W."/>
            <person name="Aime M.C."/>
        </authorList>
    </citation>
    <scope>NUCLEOTIDE SEQUENCE [LARGE SCALE GENOMIC DNA]</scope>
    <source>
        <strain evidence="1 2">SA 807</strain>
    </source>
</reference>